<dbReference type="SUPFAM" id="SSF55073">
    <property type="entry name" value="Nucleotide cyclase"/>
    <property type="match status" value="1"/>
</dbReference>
<dbReference type="InterPro" id="IPR050401">
    <property type="entry name" value="Cyclic_nucleotide_synthase"/>
</dbReference>
<dbReference type="InterPro" id="IPR001054">
    <property type="entry name" value="A/G_cyclase"/>
</dbReference>
<dbReference type="InterPro" id="IPR028082">
    <property type="entry name" value="Peripla_BP_I"/>
</dbReference>
<evidence type="ECO:0000256" key="15">
    <source>
        <dbReference type="RuleBase" id="RU003431"/>
    </source>
</evidence>
<dbReference type="GO" id="GO:0043005">
    <property type="term" value="C:neuron projection"/>
    <property type="evidence" value="ECO:0007669"/>
    <property type="project" value="UniProtKB-ARBA"/>
</dbReference>
<keyword evidence="16" id="KW-0175">Coiled coil</keyword>
<keyword evidence="12 14" id="KW-0456">Lyase</keyword>
<accession>A0A915ECN8</accession>
<evidence type="ECO:0000256" key="13">
    <source>
        <dbReference type="ARBA" id="ARBA00023293"/>
    </source>
</evidence>
<feature type="compositionally biased region" description="Low complexity" evidence="17">
    <location>
        <begin position="91"/>
        <end position="105"/>
    </location>
</feature>
<dbReference type="PROSITE" id="PS50125">
    <property type="entry name" value="GUANYLATE_CYCLASE_2"/>
    <property type="match status" value="1"/>
</dbReference>
<dbReference type="FunFam" id="1.10.510.10:FF:000941">
    <property type="entry name" value="Guanylate cyclase"/>
    <property type="match status" value="1"/>
</dbReference>
<keyword evidence="6" id="KW-0460">Magnesium</keyword>
<evidence type="ECO:0000259" key="20">
    <source>
        <dbReference type="PROSITE" id="PS50125"/>
    </source>
</evidence>
<feature type="coiled-coil region" evidence="16">
    <location>
        <begin position="897"/>
        <end position="924"/>
    </location>
</feature>
<evidence type="ECO:0000256" key="5">
    <source>
        <dbReference type="ARBA" id="ARBA00022741"/>
    </source>
</evidence>
<evidence type="ECO:0000256" key="18">
    <source>
        <dbReference type="SAM" id="SignalP"/>
    </source>
</evidence>
<dbReference type="EC" id="4.6.1.2" evidence="3 15"/>
<dbReference type="SUPFAM" id="SSF53822">
    <property type="entry name" value="Periplasmic binding protein-like I"/>
    <property type="match status" value="1"/>
</dbReference>
<dbReference type="InterPro" id="IPR001828">
    <property type="entry name" value="ANF_lig-bd_rcpt"/>
</dbReference>
<evidence type="ECO:0000256" key="8">
    <source>
        <dbReference type="ARBA" id="ARBA00023134"/>
    </source>
</evidence>
<dbReference type="GO" id="GO:0007168">
    <property type="term" value="P:receptor guanylyl cyclase signaling pathway"/>
    <property type="evidence" value="ECO:0007669"/>
    <property type="project" value="TreeGrafter"/>
</dbReference>
<dbReference type="PANTHER" id="PTHR11920">
    <property type="entry name" value="GUANYLYL CYCLASE"/>
    <property type="match status" value="1"/>
</dbReference>
<evidence type="ECO:0000256" key="6">
    <source>
        <dbReference type="ARBA" id="ARBA00022842"/>
    </source>
</evidence>
<feature type="domain" description="Guanylate cyclase" evidence="20">
    <location>
        <begin position="960"/>
        <end position="1090"/>
    </location>
</feature>
<evidence type="ECO:0000259" key="19">
    <source>
        <dbReference type="PROSITE" id="PS50011"/>
    </source>
</evidence>
<name>A0A915ECN8_9BILA</name>
<dbReference type="Gene3D" id="3.40.50.2300">
    <property type="match status" value="2"/>
</dbReference>
<proteinExistence type="inferred from homology"/>
<dbReference type="Pfam" id="PF00069">
    <property type="entry name" value="Pkinase"/>
    <property type="match status" value="1"/>
</dbReference>
<dbReference type="InterPro" id="IPR011009">
    <property type="entry name" value="Kinase-like_dom_sf"/>
</dbReference>
<comment type="catalytic activity">
    <reaction evidence="1 15">
        <text>GTP = 3',5'-cyclic GMP + diphosphate</text>
        <dbReference type="Rhea" id="RHEA:13665"/>
        <dbReference type="ChEBI" id="CHEBI:33019"/>
        <dbReference type="ChEBI" id="CHEBI:37565"/>
        <dbReference type="ChEBI" id="CHEBI:57746"/>
        <dbReference type="EC" id="4.6.1.2"/>
    </reaction>
</comment>
<evidence type="ECO:0000256" key="17">
    <source>
        <dbReference type="SAM" id="MobiDB-lite"/>
    </source>
</evidence>
<evidence type="ECO:0000256" key="9">
    <source>
        <dbReference type="ARBA" id="ARBA00023136"/>
    </source>
</evidence>
<keyword evidence="11" id="KW-0325">Glycoprotein</keyword>
<keyword evidence="7" id="KW-1133">Transmembrane helix</keyword>
<dbReference type="GO" id="GO:0009266">
    <property type="term" value="P:response to temperature stimulus"/>
    <property type="evidence" value="ECO:0007669"/>
    <property type="project" value="UniProtKB-ARBA"/>
</dbReference>
<evidence type="ECO:0000256" key="14">
    <source>
        <dbReference type="RuleBase" id="RU000405"/>
    </source>
</evidence>
<dbReference type="CDD" id="cd07302">
    <property type="entry name" value="CHD"/>
    <property type="match status" value="1"/>
</dbReference>
<dbReference type="SMART" id="SM00044">
    <property type="entry name" value="CYCc"/>
    <property type="match status" value="1"/>
</dbReference>
<dbReference type="GO" id="GO:0005524">
    <property type="term" value="F:ATP binding"/>
    <property type="evidence" value="ECO:0007669"/>
    <property type="project" value="InterPro"/>
</dbReference>
<dbReference type="GO" id="GO:0005886">
    <property type="term" value="C:plasma membrane"/>
    <property type="evidence" value="ECO:0007669"/>
    <property type="project" value="TreeGrafter"/>
</dbReference>
<evidence type="ECO:0000256" key="16">
    <source>
        <dbReference type="SAM" id="Coils"/>
    </source>
</evidence>
<evidence type="ECO:0000256" key="10">
    <source>
        <dbReference type="ARBA" id="ARBA00023170"/>
    </source>
</evidence>
<dbReference type="GO" id="GO:0035556">
    <property type="term" value="P:intracellular signal transduction"/>
    <property type="evidence" value="ECO:0007669"/>
    <property type="project" value="InterPro"/>
</dbReference>
<evidence type="ECO:0000256" key="2">
    <source>
        <dbReference type="ARBA" id="ARBA00004479"/>
    </source>
</evidence>
<dbReference type="Gene3D" id="1.10.510.10">
    <property type="entry name" value="Transferase(Phosphotransferase) domain 1"/>
    <property type="match status" value="1"/>
</dbReference>
<evidence type="ECO:0000256" key="4">
    <source>
        <dbReference type="ARBA" id="ARBA00022692"/>
    </source>
</evidence>
<dbReference type="WBParaSite" id="jg4747.2">
    <property type="protein sequence ID" value="jg4747.2"/>
    <property type="gene ID" value="jg4747"/>
</dbReference>
<dbReference type="Proteomes" id="UP000887574">
    <property type="component" value="Unplaced"/>
</dbReference>
<dbReference type="Pfam" id="PF01094">
    <property type="entry name" value="ANF_receptor"/>
    <property type="match status" value="1"/>
</dbReference>
<dbReference type="PROSITE" id="PS00452">
    <property type="entry name" value="GUANYLATE_CYCLASE_1"/>
    <property type="match status" value="1"/>
</dbReference>
<feature type="signal peptide" evidence="18">
    <location>
        <begin position="1"/>
        <end position="21"/>
    </location>
</feature>
<evidence type="ECO:0000256" key="12">
    <source>
        <dbReference type="ARBA" id="ARBA00023239"/>
    </source>
</evidence>
<feature type="region of interest" description="Disordered" evidence="17">
    <location>
        <begin position="65"/>
        <end position="113"/>
    </location>
</feature>
<dbReference type="GO" id="GO:0004672">
    <property type="term" value="F:protein kinase activity"/>
    <property type="evidence" value="ECO:0007669"/>
    <property type="project" value="InterPro"/>
</dbReference>
<evidence type="ECO:0000256" key="3">
    <source>
        <dbReference type="ARBA" id="ARBA00012202"/>
    </source>
</evidence>
<dbReference type="GO" id="GO:0001653">
    <property type="term" value="F:peptide receptor activity"/>
    <property type="evidence" value="ECO:0007669"/>
    <property type="project" value="TreeGrafter"/>
</dbReference>
<dbReference type="Gene3D" id="3.30.70.1230">
    <property type="entry name" value="Nucleotide cyclase"/>
    <property type="match status" value="1"/>
</dbReference>
<reference evidence="22" key="1">
    <citation type="submission" date="2022-11" db="UniProtKB">
        <authorList>
            <consortium name="WormBaseParasite"/>
        </authorList>
    </citation>
    <scope>IDENTIFICATION</scope>
</reference>
<dbReference type="GO" id="GO:0042330">
    <property type="term" value="P:taxis"/>
    <property type="evidence" value="ECO:0007669"/>
    <property type="project" value="UniProtKB-ARBA"/>
</dbReference>
<dbReference type="SUPFAM" id="SSF56112">
    <property type="entry name" value="Protein kinase-like (PK-like)"/>
    <property type="match status" value="1"/>
</dbReference>
<dbReference type="InterPro" id="IPR018297">
    <property type="entry name" value="A/G_cyclase_CS"/>
</dbReference>
<dbReference type="CDD" id="cd06352">
    <property type="entry name" value="PBP1_NPR_GC-like"/>
    <property type="match status" value="1"/>
</dbReference>
<keyword evidence="9" id="KW-0472">Membrane</keyword>
<keyword evidence="4" id="KW-0812">Transmembrane</keyword>
<sequence length="1151" mass="128352">MHILTYFFAIILLNNCSSCIGNENFNRTADLVKKQCEEESAEILNGLKNSDNLTSSSRFERQVIPPSDLQDFPTPPPGANSYSIDSGPAGSNETNSTNSSSQSSSAKQLPALPHQTSSSSLVVKIGHIGAVGALPNDDKILSISRTQLFEEGILGPDLDFDITSVNGCGDSFEGVAVAAELYHKQGIRAFIGPYCSTELEAVAAMGSFWNIPNLFQKHQLYCQSYCQATRTLRMEKLAIVTNNGPIAFQRVQAFEEEFRKVGTSVVKKVMFEENWDAAEMIRSGLLSEISGSARIIVCIFSNTRELSREFMHATSKANMNNAEYAYVLPWLQSGIKDSSPWLGSSGEILQQVKDHYANAIIVDDVNGFDDSIIKGFVAQIEKFGLTVADIDVTNIFGYLHLYDSLKLFGIAARKALEASKNGSYVTNGHQIWNNMRRLSFEGIGTAIGSTGSVLMDELADRAPLFAAFFIAPNRDKVLKVVQMEPFRINNCDGMVNKTGCFDIKLNNLLTGFWPSQNGSMPVDEPTCAIFFSILFVLIYLLYRHCQTRALNKMPWRIFHDDLRLIDEDQAKSLLSLNSANTKMSNMSTTQKKHAILGVNTHATYHRYPQRRPVKFCREDLVLLNSIKLAVHDNINPFLGIAFNEKEEMLVLWKFCSRGTVQDVIYNKNMVLDEKFHAAFVRDITLGLEYLHMSPVGYHGSLTPWACVIDRNWSVRLTDFGLATPLERWEKDGSINISSLTSDDDKSQASQRTSVLYSAPEHLKNRASNRRKRMDQKWASQSQARRQAGDIYSFGMVMYEILFRALPFAIDTDAFVNNNDPAQKVKELSHSSAAIAIVDAAADGSRHIKPKIQDPSKVHADLSALLMDCWSENPEIRPSIRRVRLNTETALKCKGSLVDQMMRVMEQYANNLEKLVKERTTMLEEANVKADRLLNQLLPAYVANELKLGRPVPPKLFSGATVLFSDIVGFTRICSNSSPIEVVNMLNGVYTGFDEKIKQFNSYKVETIGDAYMVVSGVPEENGTMHVANIANIALAMRQFLLTFEIPHRRNERIKCRWGFHTGAVAAGVIGLSAPRYCLFGDTVNTSSRMESTGMAELIQLSSQAHNLLSSTYPEFMCSKRGEVEVKGKGLITTYWLDRRAMTSEPNLNSPA</sequence>
<dbReference type="GO" id="GO:0009582">
    <property type="term" value="P:detection of abiotic stimulus"/>
    <property type="evidence" value="ECO:0007669"/>
    <property type="project" value="UniProtKB-ARBA"/>
</dbReference>
<dbReference type="FunFam" id="3.30.70.1230:FF:000035">
    <property type="entry name" value="Guanylate cyclase"/>
    <property type="match status" value="1"/>
</dbReference>
<dbReference type="GO" id="GO:0009581">
    <property type="term" value="P:detection of external stimulus"/>
    <property type="evidence" value="ECO:0007669"/>
    <property type="project" value="UniProtKB-ARBA"/>
</dbReference>
<dbReference type="PROSITE" id="PS50011">
    <property type="entry name" value="PROTEIN_KINASE_DOM"/>
    <property type="match status" value="1"/>
</dbReference>
<feature type="domain" description="Protein kinase" evidence="19">
    <location>
        <begin position="559"/>
        <end position="890"/>
    </location>
</feature>
<feature type="chain" id="PRO_5036839274" description="Guanylate cyclase" evidence="18">
    <location>
        <begin position="22"/>
        <end position="1151"/>
    </location>
</feature>
<dbReference type="GO" id="GO:0004383">
    <property type="term" value="F:guanylate cyclase activity"/>
    <property type="evidence" value="ECO:0007669"/>
    <property type="project" value="UniProtKB-EC"/>
</dbReference>
<dbReference type="Pfam" id="PF00211">
    <property type="entry name" value="Guanylate_cyc"/>
    <property type="match status" value="1"/>
</dbReference>
<keyword evidence="8" id="KW-0342">GTP-binding</keyword>
<comment type="subcellular location">
    <subcellularLocation>
        <location evidence="2">Membrane</location>
        <topology evidence="2">Single-pass type I membrane protein</topology>
    </subcellularLocation>
</comment>
<evidence type="ECO:0000256" key="11">
    <source>
        <dbReference type="ARBA" id="ARBA00023180"/>
    </source>
</evidence>
<organism evidence="21 22">
    <name type="scientific">Ditylenchus dipsaci</name>
    <dbReference type="NCBI Taxonomy" id="166011"/>
    <lineage>
        <taxon>Eukaryota</taxon>
        <taxon>Metazoa</taxon>
        <taxon>Ecdysozoa</taxon>
        <taxon>Nematoda</taxon>
        <taxon>Chromadorea</taxon>
        <taxon>Rhabditida</taxon>
        <taxon>Tylenchina</taxon>
        <taxon>Tylenchomorpha</taxon>
        <taxon>Sphaerularioidea</taxon>
        <taxon>Anguinidae</taxon>
        <taxon>Anguininae</taxon>
        <taxon>Ditylenchus</taxon>
    </lineage>
</organism>
<dbReference type="InterPro" id="IPR029787">
    <property type="entry name" value="Nucleotide_cyclase"/>
</dbReference>
<dbReference type="InterPro" id="IPR000719">
    <property type="entry name" value="Prot_kinase_dom"/>
</dbReference>
<evidence type="ECO:0000256" key="1">
    <source>
        <dbReference type="ARBA" id="ARBA00001436"/>
    </source>
</evidence>
<keyword evidence="18" id="KW-0732">Signal</keyword>
<dbReference type="GO" id="GO:0004016">
    <property type="term" value="F:adenylate cyclase activity"/>
    <property type="evidence" value="ECO:0007669"/>
    <property type="project" value="TreeGrafter"/>
</dbReference>
<protein>
    <recommendedName>
        <fullName evidence="3 15">Guanylate cyclase</fullName>
        <ecNumber evidence="3 15">4.6.1.2</ecNumber>
    </recommendedName>
</protein>
<keyword evidence="21" id="KW-1185">Reference proteome</keyword>
<keyword evidence="10" id="KW-0675">Receptor</keyword>
<evidence type="ECO:0000313" key="22">
    <source>
        <dbReference type="WBParaSite" id="jg4747.2"/>
    </source>
</evidence>
<dbReference type="PANTHER" id="PTHR11920:SF370">
    <property type="entry name" value="RECEPTOR-TYPE GUANYLATE CYCLASE GCY-18"/>
    <property type="match status" value="1"/>
</dbReference>
<dbReference type="SMART" id="SM00220">
    <property type="entry name" value="S_TKc"/>
    <property type="match status" value="1"/>
</dbReference>
<keyword evidence="5" id="KW-0547">Nucleotide-binding</keyword>
<dbReference type="AlphaFoldDB" id="A0A915ECN8"/>
<keyword evidence="13 15" id="KW-0141">cGMP biosynthesis</keyword>
<dbReference type="GO" id="GO:0005525">
    <property type="term" value="F:GTP binding"/>
    <property type="evidence" value="ECO:0007669"/>
    <property type="project" value="UniProtKB-KW"/>
</dbReference>
<comment type="similarity">
    <text evidence="14">Belongs to the adenylyl cyclase class-4/guanylyl cyclase family.</text>
</comment>
<evidence type="ECO:0000256" key="7">
    <source>
        <dbReference type="ARBA" id="ARBA00022989"/>
    </source>
</evidence>
<evidence type="ECO:0000313" key="21">
    <source>
        <dbReference type="Proteomes" id="UP000887574"/>
    </source>
</evidence>